<evidence type="ECO:0000313" key="3">
    <source>
        <dbReference type="EMBL" id="RPF57068.1"/>
    </source>
</evidence>
<name>A0A3N5C4A8_9BACI</name>
<dbReference type="InterPro" id="IPR025436">
    <property type="entry name" value="DUF4179"/>
</dbReference>
<sequence length="346" mass="40124">MKNVYDLLNHIDININEIDEIEASELEKRRLKNSLRQQIQQQRKSFKWKKQIVAIAMTFSLLFLGVSLTSQAIDIPGFSNVFSFFMGEEAEDYQENATDVNQVAYSSGIEFTIDEIVYDGRTAFLTFQIQSEKELGPNPKIVGEPGFLHYGGLMDLNITRLTKNTYVGMATLSHSQNYIDESYIVWEPYSVTLDHQNNIHGDWYFKIPIKTTDNNIMDLDHQLETENVEVNMDQLVQTPMNSILYFDYSIKDDTFEQWDFKIMNFTVYDNLGNEYEWENKIDRGDKNRSYIGMLDKNPEATKLIIKPTLQLSMADNNNEDGSMSRSINSDEPQEVIELEEITIDLD</sequence>
<dbReference type="Proteomes" id="UP000276443">
    <property type="component" value="Unassembled WGS sequence"/>
</dbReference>
<dbReference type="Gene3D" id="2.60.40.1630">
    <property type="entry name" value="bacillus anthracis domain"/>
    <property type="match status" value="1"/>
</dbReference>
<dbReference type="Pfam" id="PF18705">
    <property type="entry name" value="DUF5643"/>
    <property type="match status" value="1"/>
</dbReference>
<gene>
    <name evidence="3" type="ORF">EDC24_0019</name>
</gene>
<feature type="domain" description="DUF4179" evidence="1">
    <location>
        <begin position="44"/>
        <end position="131"/>
    </location>
</feature>
<proteinExistence type="predicted"/>
<evidence type="ECO:0000313" key="4">
    <source>
        <dbReference type="Proteomes" id="UP000276443"/>
    </source>
</evidence>
<dbReference type="EMBL" id="RKRF01000001">
    <property type="protein sequence ID" value="RPF57068.1"/>
    <property type="molecule type" value="Genomic_DNA"/>
</dbReference>
<dbReference type="RefSeq" id="WP_124218859.1">
    <property type="nucleotide sequence ID" value="NZ_RKRF01000001.1"/>
</dbReference>
<protein>
    <submittedName>
        <fullName evidence="3">Uncharacterized protein DUF4179</fullName>
    </submittedName>
</protein>
<comment type="caution">
    <text evidence="3">The sequence shown here is derived from an EMBL/GenBank/DDBJ whole genome shotgun (WGS) entry which is preliminary data.</text>
</comment>
<evidence type="ECO:0000259" key="1">
    <source>
        <dbReference type="Pfam" id="PF13786"/>
    </source>
</evidence>
<keyword evidence="4" id="KW-1185">Reference proteome</keyword>
<organism evidence="3 4">
    <name type="scientific">Aquisalibacillus elongatus</name>
    <dbReference type="NCBI Taxonomy" id="485577"/>
    <lineage>
        <taxon>Bacteria</taxon>
        <taxon>Bacillati</taxon>
        <taxon>Bacillota</taxon>
        <taxon>Bacilli</taxon>
        <taxon>Bacillales</taxon>
        <taxon>Bacillaceae</taxon>
        <taxon>Aquisalibacillus</taxon>
    </lineage>
</organism>
<dbReference type="InterPro" id="IPR040680">
    <property type="entry name" value="DUF5643"/>
</dbReference>
<accession>A0A3N5C4A8</accession>
<dbReference type="AlphaFoldDB" id="A0A3N5C4A8"/>
<feature type="domain" description="DUF5643" evidence="2">
    <location>
        <begin position="216"/>
        <end position="330"/>
    </location>
</feature>
<evidence type="ECO:0000259" key="2">
    <source>
        <dbReference type="Pfam" id="PF18705"/>
    </source>
</evidence>
<dbReference type="Pfam" id="PF13786">
    <property type="entry name" value="DUF4179"/>
    <property type="match status" value="1"/>
</dbReference>
<reference evidence="3 4" key="1">
    <citation type="submission" date="2018-11" db="EMBL/GenBank/DDBJ databases">
        <title>Genomic Encyclopedia of Type Strains, Phase IV (KMG-IV): sequencing the most valuable type-strain genomes for metagenomic binning, comparative biology and taxonomic classification.</title>
        <authorList>
            <person name="Goeker M."/>
        </authorList>
    </citation>
    <scope>NUCLEOTIDE SEQUENCE [LARGE SCALE GENOMIC DNA]</scope>
    <source>
        <strain evidence="3 4">DSM 18090</strain>
    </source>
</reference>
<dbReference type="Gene3D" id="2.60.40.1640">
    <property type="entry name" value="Conserved domain protein"/>
    <property type="match status" value="1"/>
</dbReference>
<dbReference type="OrthoDB" id="2541898at2"/>